<dbReference type="WBParaSite" id="PTRK_0000724500.1">
    <property type="protein sequence ID" value="PTRK_0000724500.1"/>
    <property type="gene ID" value="PTRK_0000724500"/>
</dbReference>
<evidence type="ECO:0000313" key="2">
    <source>
        <dbReference type="Proteomes" id="UP000038045"/>
    </source>
</evidence>
<dbReference type="InterPro" id="IPR008569">
    <property type="entry name" value="DUF851"/>
</dbReference>
<accession>A0A0N4ZH81</accession>
<organism evidence="2 3">
    <name type="scientific">Parastrongyloides trichosuri</name>
    <name type="common">Possum-specific nematode worm</name>
    <dbReference type="NCBI Taxonomy" id="131310"/>
    <lineage>
        <taxon>Eukaryota</taxon>
        <taxon>Metazoa</taxon>
        <taxon>Ecdysozoa</taxon>
        <taxon>Nematoda</taxon>
        <taxon>Chromadorea</taxon>
        <taxon>Rhabditida</taxon>
        <taxon>Tylenchina</taxon>
        <taxon>Panagrolaimomorpha</taxon>
        <taxon>Strongyloidoidea</taxon>
        <taxon>Strongyloididae</taxon>
        <taxon>Parastrongyloides</taxon>
    </lineage>
</organism>
<protein>
    <submittedName>
        <fullName evidence="3">INCENP_ARK-bind domain-containing protein</fullName>
    </submittedName>
</protein>
<name>A0A0N4ZH81_PARTI</name>
<feature type="region of interest" description="Disordered" evidence="1">
    <location>
        <begin position="1"/>
        <end position="26"/>
    </location>
</feature>
<dbReference type="Proteomes" id="UP000038045">
    <property type="component" value="Unplaced"/>
</dbReference>
<dbReference type="Pfam" id="PF05867">
    <property type="entry name" value="DUF851"/>
    <property type="match status" value="1"/>
</dbReference>
<evidence type="ECO:0000313" key="3">
    <source>
        <dbReference type="WBParaSite" id="PTRK_0000724500.1"/>
    </source>
</evidence>
<keyword evidence="2" id="KW-1185">Reference proteome</keyword>
<evidence type="ECO:0000256" key="1">
    <source>
        <dbReference type="SAM" id="MobiDB-lite"/>
    </source>
</evidence>
<reference evidence="3" key="1">
    <citation type="submission" date="2017-02" db="UniProtKB">
        <authorList>
            <consortium name="WormBaseParasite"/>
        </authorList>
    </citation>
    <scope>IDENTIFICATION</scope>
</reference>
<proteinExistence type="predicted"/>
<sequence length="403" mass="45548">MDSHSKSIRKTPSNGSKSRRKKLSQKDLISYTKLIEEERERRKKAYQEAERKKIKKNKKCFYVKKKNRLQKDGSCGSEYSTSSTLDVTSIALNNISEALLQACKEKVLETKIDSKVNPENNSKYGGVVKSQKESTYEKKVLPDANSTQGSQKNVSKVESLCPTISVGSPVLSPSGRDLRPSKNLLKEKSGQLILKTHPGVVKKRKKNFDSVGAKALMNPSKTIDMSHPYAVLNCREDVMKSKLKYLHKNNNHNNWDIYDNAGIPFWSAKQEDDDSDDSTSDTIPLNSTALLDVEQGKIELPEYIEEPNDLNPFQPLRGMIERNPIYFETNKICLTTLRSMAALHLKDLPSKTKDFENTNISNKSTTVTITDIRDCVSYPRWDPKSTVKCKFTGEVWPIKTTSS</sequence>
<dbReference type="AlphaFoldDB" id="A0A0N4ZH81"/>